<evidence type="ECO:0000313" key="1">
    <source>
        <dbReference type="EMBL" id="AQW20631.1"/>
    </source>
</evidence>
<organism evidence="1 2">
    <name type="scientific">Lentilactobacillus curieae</name>
    <dbReference type="NCBI Taxonomy" id="1138822"/>
    <lineage>
        <taxon>Bacteria</taxon>
        <taxon>Bacillati</taxon>
        <taxon>Bacillota</taxon>
        <taxon>Bacilli</taxon>
        <taxon>Lactobacillales</taxon>
        <taxon>Lactobacillaceae</taxon>
        <taxon>Lentilactobacillus</taxon>
    </lineage>
</organism>
<dbReference type="RefSeq" id="WP_035165748.1">
    <property type="nucleotide sequence ID" value="NZ_CP018906.1"/>
</dbReference>
<proteinExistence type="predicted"/>
<dbReference type="EMBL" id="CP018906">
    <property type="protein sequence ID" value="AQW20631.1"/>
    <property type="molecule type" value="Genomic_DNA"/>
</dbReference>
<protein>
    <submittedName>
        <fullName evidence="1">Uncharacterized protein</fullName>
    </submittedName>
</protein>
<dbReference type="eggNOG" id="ENOG5030AA7">
    <property type="taxonomic scope" value="Bacteria"/>
</dbReference>
<accession>A0A1S6QGA0</accession>
<sequence>MKVRKIVGLLGITVGIISASQIETKAASDWIFNAPDNTYFMTKKTIHTTNGYFKDTPVTIPKGTIFQYNGINRNGKSGLPFLEINTSELSWPVRKTLANSKHNQMLTKGIWAKKSNFKIVKTPAYLKFYDNTSTRKENPYIDGMVTFWKGSKFVDGTTYETNQIKVTTDGYLEYTQPLGTYESSDGQPIDYAKIRHTVNKNGKVYYYYNSKISGIPATKLSGKYKYRTTIKNTKIKRVTIVPGANHYIGDDNYVVSNIYSIGGQTFYTTG</sequence>
<dbReference type="AlphaFoldDB" id="A0A1S6QGA0"/>
<dbReference type="OrthoDB" id="2280859at2"/>
<gene>
    <name evidence="1" type="ORF">PL11_001240</name>
</gene>
<keyword evidence="2" id="KW-1185">Reference proteome</keyword>
<name>A0A1S6QGA0_9LACO</name>
<dbReference type="KEGG" id="lcu:PL11_001240"/>
<dbReference type="Proteomes" id="UP000030361">
    <property type="component" value="Chromosome"/>
</dbReference>
<evidence type="ECO:0000313" key="2">
    <source>
        <dbReference type="Proteomes" id="UP000030361"/>
    </source>
</evidence>
<reference evidence="1 2" key="1">
    <citation type="journal article" date="2015" name="Genome Announc.">
        <title>Genome Sequence of Lactobacillus curieae CCTCC M 2011381T, a Novel Producer of Gamma-aminobutyric Acid.</title>
        <authorList>
            <person name="Wang Y."/>
            <person name="Wang Y."/>
            <person name="Lang C."/>
            <person name="Wei D."/>
            <person name="Xu P."/>
            <person name="Xie J."/>
        </authorList>
    </citation>
    <scope>NUCLEOTIDE SEQUENCE [LARGE SCALE GENOMIC DNA]</scope>
    <source>
        <strain evidence="1 2">CCTCC M 2011381</strain>
    </source>
</reference>